<keyword evidence="2" id="KW-1185">Reference proteome</keyword>
<organism evidence="1 2">
    <name type="scientific">Streptomyces uncialis</name>
    <dbReference type="NCBI Taxonomy" id="1048205"/>
    <lineage>
        <taxon>Bacteria</taxon>
        <taxon>Bacillati</taxon>
        <taxon>Actinomycetota</taxon>
        <taxon>Actinomycetes</taxon>
        <taxon>Kitasatosporales</taxon>
        <taxon>Streptomycetaceae</taxon>
        <taxon>Streptomyces</taxon>
    </lineage>
</organism>
<sequence>MHEVQTLSRFGVRPTTARTRWMFGFQRRDVRRCEWEMLLPKLGPLPQTSQLAATGHSKDFRCAYG</sequence>
<dbReference type="STRING" id="1048205.AB852_29150"/>
<dbReference type="AlphaFoldDB" id="A0A1Q4V1P3"/>
<gene>
    <name evidence="1" type="ORF">AB852_29150</name>
</gene>
<evidence type="ECO:0000313" key="1">
    <source>
        <dbReference type="EMBL" id="OKH91737.1"/>
    </source>
</evidence>
<proteinExistence type="predicted"/>
<dbReference type="EMBL" id="LFBV01000009">
    <property type="protein sequence ID" value="OKH91737.1"/>
    <property type="molecule type" value="Genomic_DNA"/>
</dbReference>
<comment type="caution">
    <text evidence="1">The sequence shown here is derived from an EMBL/GenBank/DDBJ whole genome shotgun (WGS) entry which is preliminary data.</text>
</comment>
<accession>A0A1Q4V1P3</accession>
<name>A0A1Q4V1P3_9ACTN</name>
<reference evidence="1 2" key="1">
    <citation type="submission" date="2015-06" db="EMBL/GenBank/DDBJ databases">
        <title>Cloning and characterization of the uncialamcin biosynthetic gene cluster.</title>
        <authorList>
            <person name="Yan X."/>
            <person name="Huang T."/>
            <person name="Ge H."/>
            <person name="Shen B."/>
        </authorList>
    </citation>
    <scope>NUCLEOTIDE SEQUENCE [LARGE SCALE GENOMIC DNA]</scope>
    <source>
        <strain evidence="1 2">DCA2648</strain>
    </source>
</reference>
<dbReference type="Proteomes" id="UP000186455">
    <property type="component" value="Unassembled WGS sequence"/>
</dbReference>
<evidence type="ECO:0000313" key="2">
    <source>
        <dbReference type="Proteomes" id="UP000186455"/>
    </source>
</evidence>
<evidence type="ECO:0008006" key="3">
    <source>
        <dbReference type="Google" id="ProtNLM"/>
    </source>
</evidence>
<protein>
    <recommendedName>
        <fullName evidence="3">Transposase</fullName>
    </recommendedName>
</protein>